<organism evidence="2 3">
    <name type="scientific">Meira miltonrushii</name>
    <dbReference type="NCBI Taxonomy" id="1280837"/>
    <lineage>
        <taxon>Eukaryota</taxon>
        <taxon>Fungi</taxon>
        <taxon>Dikarya</taxon>
        <taxon>Basidiomycota</taxon>
        <taxon>Ustilaginomycotina</taxon>
        <taxon>Exobasidiomycetes</taxon>
        <taxon>Exobasidiales</taxon>
        <taxon>Brachybasidiaceae</taxon>
        <taxon>Meira</taxon>
    </lineage>
</organism>
<proteinExistence type="predicted"/>
<dbReference type="Proteomes" id="UP000245771">
    <property type="component" value="Unassembled WGS sequence"/>
</dbReference>
<dbReference type="RefSeq" id="XP_025352338.1">
    <property type="nucleotide sequence ID" value="XM_025497930.1"/>
</dbReference>
<feature type="compositionally biased region" description="Low complexity" evidence="1">
    <location>
        <begin position="110"/>
        <end position="122"/>
    </location>
</feature>
<feature type="compositionally biased region" description="Polar residues" evidence="1">
    <location>
        <begin position="803"/>
        <end position="819"/>
    </location>
</feature>
<feature type="region of interest" description="Disordered" evidence="1">
    <location>
        <begin position="51"/>
        <end position="70"/>
    </location>
</feature>
<feature type="region of interest" description="Disordered" evidence="1">
    <location>
        <begin position="318"/>
        <end position="346"/>
    </location>
</feature>
<reference evidence="2 3" key="1">
    <citation type="journal article" date="2018" name="Mol. Biol. Evol.">
        <title>Broad Genomic Sampling Reveals a Smut Pathogenic Ancestry of the Fungal Clade Ustilaginomycotina.</title>
        <authorList>
            <person name="Kijpornyongpan T."/>
            <person name="Mondo S.J."/>
            <person name="Barry K."/>
            <person name="Sandor L."/>
            <person name="Lee J."/>
            <person name="Lipzen A."/>
            <person name="Pangilinan J."/>
            <person name="LaButti K."/>
            <person name="Hainaut M."/>
            <person name="Henrissat B."/>
            <person name="Grigoriev I.V."/>
            <person name="Spatafora J.W."/>
            <person name="Aime M.C."/>
        </authorList>
    </citation>
    <scope>NUCLEOTIDE SEQUENCE [LARGE SCALE GENOMIC DNA]</scope>
    <source>
        <strain evidence="2 3">MCA 3882</strain>
    </source>
</reference>
<feature type="compositionally biased region" description="Low complexity" evidence="1">
    <location>
        <begin position="229"/>
        <end position="245"/>
    </location>
</feature>
<dbReference type="AlphaFoldDB" id="A0A316V3A5"/>
<dbReference type="EMBL" id="KZ819606">
    <property type="protein sequence ID" value="PWN32036.1"/>
    <property type="molecule type" value="Genomic_DNA"/>
</dbReference>
<feature type="region of interest" description="Disordered" evidence="1">
    <location>
        <begin position="795"/>
        <end position="819"/>
    </location>
</feature>
<feature type="region of interest" description="Disordered" evidence="1">
    <location>
        <begin position="225"/>
        <end position="253"/>
    </location>
</feature>
<protein>
    <submittedName>
        <fullName evidence="2">Uncharacterized protein</fullName>
    </submittedName>
</protein>
<feature type="compositionally biased region" description="Low complexity" evidence="1">
    <location>
        <begin position="447"/>
        <end position="460"/>
    </location>
</feature>
<dbReference type="OrthoDB" id="3351027at2759"/>
<dbReference type="GeneID" id="37019711"/>
<name>A0A316V3A5_9BASI</name>
<feature type="compositionally biased region" description="Polar residues" evidence="1">
    <location>
        <begin position="90"/>
        <end position="100"/>
    </location>
</feature>
<gene>
    <name evidence="2" type="ORF">FA14DRAFT_157968</name>
</gene>
<keyword evidence="3" id="KW-1185">Reference proteome</keyword>
<feature type="region of interest" description="Disordered" evidence="1">
    <location>
        <begin position="447"/>
        <end position="469"/>
    </location>
</feature>
<evidence type="ECO:0000256" key="1">
    <source>
        <dbReference type="SAM" id="MobiDB-lite"/>
    </source>
</evidence>
<accession>A0A316V3A5</accession>
<evidence type="ECO:0000313" key="2">
    <source>
        <dbReference type="EMBL" id="PWN32036.1"/>
    </source>
</evidence>
<feature type="compositionally biased region" description="Acidic residues" evidence="1">
    <location>
        <begin position="382"/>
        <end position="394"/>
    </location>
</feature>
<dbReference type="InParanoid" id="A0A316V3A5"/>
<feature type="region of interest" description="Disordered" evidence="1">
    <location>
        <begin position="579"/>
        <end position="609"/>
    </location>
</feature>
<feature type="region of interest" description="Disordered" evidence="1">
    <location>
        <begin position="84"/>
        <end position="130"/>
    </location>
</feature>
<sequence length="962" mass="104540">MATSAYDFEQDAFGIALSSPGLCSPGLMGDQGWSPCSSTHSFCDNMYAEEQTETQRKPCSKSTTKESRRHTWAWPMPPVRIPVTRPLSFGNKSRASSISSPRLAMDRDGSSTGSVSGKSESSAVTIPDGVSLPFSLSPRRAMTDRFNQQKRHVSAPGPTMFLDSIFDQDGDVVEIIDDRMFDESLPLMPTDLARRPSGWDDEEKVKMDRLHASFSLLGVESGPRAGHYSSSSSANSTPTTVSNNSPREVEDGHSPTAGLCLLHMALSPEHRAPTLAEQMAFASGLGNLCSWASPMKQTYASSDDYLRVLQRQQENFFSSPESDHLFADEDNVPVSDQEDRRQASRHIRQQVAASAALSRSMDSYRQPFEYEVSPRSDNAESFTEEEDYSSESPEETERRERFMRSTASSGQSIGLHSAISASSSPILHGALSATTFDSVTVASSTVASSSTGSQGSDVASPSTCPSSLSEGMSLTPTMVKSTGYVNNLSPVLADEFAYLAQNDAFLASAMPEGYSIMHPPAKSHWPDANGFNGNTLSPCLTTPELGMTDIPSPMALVPSPCMDLNSVEPMSVDNIDDSRDETFRLPMPTSQSTTSILERPRPIPSSSSSSFFAQCDVVHQRIMTSRMKRASIVSQKASIELASDDFDKQAEEDVDDTMAEVSFDAGRPSIPTRKASLEMDAFLSANKMGPSISFKDEPHPRNLVQNFVAKNGHPGMRTSMSTGSLGPRALSQVREACRLKAKYLRNGQWVTESAPPVPRVPKDLQAARPDLRKTSSEPIKSVSQNVLPVMPKAEMTPKPVKSMNGSPIKQMSKSSSTNNVEQIRMPTLFVARTPSQRKRGQTGIPATEPNNLAMAKLGFKVDTPTRFSTVRALSGQQFDNNSRSRQKSCSSMMDVSTDSLEPYLAMQHEHCAGSANSSTTSLIDHDLQVAAELQNSVQGGMPKGFILVVEEKQTFVSNLLVA</sequence>
<feature type="region of interest" description="Disordered" evidence="1">
    <location>
        <begin position="370"/>
        <end position="409"/>
    </location>
</feature>
<evidence type="ECO:0000313" key="3">
    <source>
        <dbReference type="Proteomes" id="UP000245771"/>
    </source>
</evidence>